<evidence type="ECO:0000313" key="11">
    <source>
        <dbReference type="Proteomes" id="UP000233249"/>
    </source>
</evidence>
<dbReference type="EMBL" id="PJAF01000019">
    <property type="protein sequence ID" value="PKF68423.1"/>
    <property type="molecule type" value="Genomic_DNA"/>
</dbReference>
<comment type="similarity">
    <text evidence="2">Belongs to the pantothenate synthetase family.</text>
</comment>
<organism evidence="10 11">
    <name type="scientific">Corynebacterium mastitidis</name>
    <dbReference type="NCBI Taxonomy" id="161890"/>
    <lineage>
        <taxon>Bacteria</taxon>
        <taxon>Bacillati</taxon>
        <taxon>Actinomycetota</taxon>
        <taxon>Actinomycetes</taxon>
        <taxon>Mycobacteriales</taxon>
        <taxon>Corynebacteriaceae</taxon>
        <taxon>Corynebacterium</taxon>
    </lineage>
</organism>
<dbReference type="InterPro" id="IPR014729">
    <property type="entry name" value="Rossmann-like_a/b/a_fold"/>
</dbReference>
<accession>A0A2N0X6U5</accession>
<comment type="catalytic activity">
    <reaction evidence="8">
        <text>(R)-pantoate + beta-alanine + ATP = (R)-pantothenate + AMP + diphosphate + H(+)</text>
        <dbReference type="Rhea" id="RHEA:10912"/>
        <dbReference type="ChEBI" id="CHEBI:15378"/>
        <dbReference type="ChEBI" id="CHEBI:15980"/>
        <dbReference type="ChEBI" id="CHEBI:29032"/>
        <dbReference type="ChEBI" id="CHEBI:30616"/>
        <dbReference type="ChEBI" id="CHEBI:33019"/>
        <dbReference type="ChEBI" id="CHEBI:57966"/>
        <dbReference type="ChEBI" id="CHEBI:456215"/>
        <dbReference type="EC" id="6.3.2.1"/>
    </reaction>
</comment>
<dbReference type="Gene3D" id="3.30.1300.10">
    <property type="entry name" value="Pantoate-beta-alanine ligase, C-terminal domain"/>
    <property type="match status" value="1"/>
</dbReference>
<dbReference type="PANTHER" id="PTHR21299:SF1">
    <property type="entry name" value="PANTOATE--BETA-ALANINE LIGASE"/>
    <property type="match status" value="1"/>
</dbReference>
<dbReference type="Pfam" id="PF02569">
    <property type="entry name" value="Pantoate_ligase"/>
    <property type="match status" value="2"/>
</dbReference>
<evidence type="ECO:0000256" key="3">
    <source>
        <dbReference type="ARBA" id="ARBA00012219"/>
    </source>
</evidence>
<comment type="pathway">
    <text evidence="1">Cofactor biosynthesis; (R)-pantothenate biosynthesis; (R)-pantothenate from (R)-pantoate and beta-alanine: step 1/1.</text>
</comment>
<dbReference type="Gene3D" id="3.40.50.620">
    <property type="entry name" value="HUPs"/>
    <property type="match status" value="2"/>
</dbReference>
<evidence type="ECO:0000256" key="2">
    <source>
        <dbReference type="ARBA" id="ARBA00009256"/>
    </source>
</evidence>
<dbReference type="AlphaFoldDB" id="A0A2N0X6U5"/>
<reference evidence="10 11" key="1">
    <citation type="submission" date="2017-12" db="EMBL/GenBank/DDBJ databases">
        <title>Corynebacterium mastitidis 16-1433 Genome.</title>
        <authorList>
            <person name="Gulvik C.A."/>
        </authorList>
    </citation>
    <scope>NUCLEOTIDE SEQUENCE [LARGE SCALE GENOMIC DNA]</scope>
    <source>
        <strain evidence="10 11">16-1433</strain>
    </source>
</reference>
<protein>
    <recommendedName>
        <fullName evidence="3">pantoate--beta-alanine ligase (AMP-forming)</fullName>
        <ecNumber evidence="3">6.3.2.1</ecNumber>
    </recommendedName>
</protein>
<dbReference type="PANTHER" id="PTHR21299">
    <property type="entry name" value="CYTIDYLATE KINASE/PANTOATE-BETA-ALANINE LIGASE"/>
    <property type="match status" value="1"/>
</dbReference>
<dbReference type="GO" id="GO:0005524">
    <property type="term" value="F:ATP binding"/>
    <property type="evidence" value="ECO:0007669"/>
    <property type="project" value="UniProtKB-KW"/>
</dbReference>
<keyword evidence="4 10" id="KW-0436">Ligase</keyword>
<feature type="region of interest" description="Disordered" evidence="9">
    <location>
        <begin position="269"/>
        <end position="311"/>
    </location>
</feature>
<dbReference type="GO" id="GO:0004592">
    <property type="term" value="F:pantoate-beta-alanine ligase activity"/>
    <property type="evidence" value="ECO:0007669"/>
    <property type="project" value="UniProtKB-EC"/>
</dbReference>
<evidence type="ECO:0000256" key="8">
    <source>
        <dbReference type="ARBA" id="ARBA00048258"/>
    </source>
</evidence>
<proteinExistence type="inferred from homology"/>
<evidence type="ECO:0000256" key="4">
    <source>
        <dbReference type="ARBA" id="ARBA00022598"/>
    </source>
</evidence>
<evidence type="ECO:0000256" key="5">
    <source>
        <dbReference type="ARBA" id="ARBA00022655"/>
    </source>
</evidence>
<dbReference type="GO" id="GO:0005829">
    <property type="term" value="C:cytosol"/>
    <property type="evidence" value="ECO:0007669"/>
    <property type="project" value="TreeGrafter"/>
</dbReference>
<dbReference type="Proteomes" id="UP000233249">
    <property type="component" value="Unassembled WGS sequence"/>
</dbReference>
<dbReference type="InterPro" id="IPR042176">
    <property type="entry name" value="Pantoate_ligase_C"/>
</dbReference>
<feature type="compositionally biased region" description="Basic and acidic residues" evidence="9">
    <location>
        <begin position="269"/>
        <end position="278"/>
    </location>
</feature>
<dbReference type="GO" id="GO:0015940">
    <property type="term" value="P:pantothenate biosynthetic process"/>
    <property type="evidence" value="ECO:0007669"/>
    <property type="project" value="UniProtKB-UniPathway"/>
</dbReference>
<comment type="caution">
    <text evidence="10">The sequence shown here is derived from an EMBL/GenBank/DDBJ whole genome shotgun (WGS) entry which is preliminary data.</text>
</comment>
<evidence type="ECO:0000256" key="1">
    <source>
        <dbReference type="ARBA" id="ARBA00004990"/>
    </source>
</evidence>
<keyword evidence="5" id="KW-0566">Pantothenate biosynthesis</keyword>
<dbReference type="InterPro" id="IPR003721">
    <property type="entry name" value="Pantoate_ligase"/>
</dbReference>
<gene>
    <name evidence="10" type="ORF">CXB45_07300</name>
</gene>
<name>A0A2N0X6U5_9CORY</name>
<evidence type="ECO:0000256" key="6">
    <source>
        <dbReference type="ARBA" id="ARBA00022741"/>
    </source>
</evidence>
<dbReference type="UniPathway" id="UPA00028">
    <property type="reaction ID" value="UER00005"/>
</dbReference>
<evidence type="ECO:0000256" key="9">
    <source>
        <dbReference type="SAM" id="MobiDB-lite"/>
    </source>
</evidence>
<dbReference type="EC" id="6.3.2.1" evidence="3"/>
<evidence type="ECO:0000256" key="7">
    <source>
        <dbReference type="ARBA" id="ARBA00022840"/>
    </source>
</evidence>
<keyword evidence="6" id="KW-0547">Nucleotide-binding</keyword>
<keyword evidence="7" id="KW-0067">ATP-binding</keyword>
<evidence type="ECO:0000313" key="10">
    <source>
        <dbReference type="EMBL" id="PKF68423.1"/>
    </source>
</evidence>
<dbReference type="OrthoDB" id="9773087at2"/>
<dbReference type="STRING" id="1121365.GCA_000375365_00682"/>
<sequence>MTFQRGEATEVDSVEQVATIARAFRKTGKPVVLVPLGSAIHAGHISLVRTARRVPGAVVIVAVSGEVDRSRLAVLDTDVLFRYSEKDLYPQGVRTVVFPRDWGLEFVDDLAIELTRIVILTQITQATDVMVGEKDYELAVCVQTAMTDFHTGVRVHGVPTVRMPDGLAVSLRNARVPEKDRTKALALSAALTAGAHAAEDGAEAVLAAARAVLDAAGVTPEYLALRSLGMGTPPEKGDARLLVAAKFGPVRLIDNVGVPVGIGFRNLEAHAAEERPGESEEPEEEQPSGRHARPRGVRGWLSATLDRRDQR</sequence>
<dbReference type="SUPFAM" id="SSF52374">
    <property type="entry name" value="Nucleotidylyl transferase"/>
    <property type="match status" value="1"/>
</dbReference>